<reference evidence="2" key="2">
    <citation type="submission" date="2023-05" db="EMBL/GenBank/DDBJ databases">
        <authorList>
            <consortium name="Lawrence Berkeley National Laboratory"/>
            <person name="Steindorff A."/>
            <person name="Hensen N."/>
            <person name="Bonometti L."/>
            <person name="Westerberg I."/>
            <person name="Brannstrom I.O."/>
            <person name="Guillou S."/>
            <person name="Cros-Aarteil S."/>
            <person name="Calhoun S."/>
            <person name="Haridas S."/>
            <person name="Kuo A."/>
            <person name="Mondo S."/>
            <person name="Pangilinan J."/>
            <person name="Riley R."/>
            <person name="Labutti K."/>
            <person name="Andreopoulos B."/>
            <person name="Lipzen A."/>
            <person name="Chen C."/>
            <person name="Yanf M."/>
            <person name="Daum C."/>
            <person name="Ng V."/>
            <person name="Clum A."/>
            <person name="Ohm R."/>
            <person name="Martin F."/>
            <person name="Silar P."/>
            <person name="Natvig D."/>
            <person name="Lalanne C."/>
            <person name="Gautier V."/>
            <person name="Ament-Velasquez S.L."/>
            <person name="Kruys A."/>
            <person name="Hutchinson M.I."/>
            <person name="Powell A.J."/>
            <person name="Barry K."/>
            <person name="Miller A.N."/>
            <person name="Grigoriev I.V."/>
            <person name="Debuchy R."/>
            <person name="Gladieux P."/>
            <person name="Thoren M.H."/>
            <person name="Johannesson H."/>
        </authorList>
    </citation>
    <scope>NUCLEOTIDE SEQUENCE</scope>
    <source>
        <strain evidence="2">CBS 990.96</strain>
    </source>
</reference>
<protein>
    <recommendedName>
        <fullName evidence="4">IDI-2</fullName>
    </recommendedName>
</protein>
<gene>
    <name evidence="2" type="ORF">QBC38DRAFT_374231</name>
</gene>
<accession>A0AAN7BGC5</accession>
<feature type="signal peptide" evidence="1">
    <location>
        <begin position="1"/>
        <end position="20"/>
    </location>
</feature>
<organism evidence="2 3">
    <name type="scientific">Podospora fimiseda</name>
    <dbReference type="NCBI Taxonomy" id="252190"/>
    <lineage>
        <taxon>Eukaryota</taxon>
        <taxon>Fungi</taxon>
        <taxon>Dikarya</taxon>
        <taxon>Ascomycota</taxon>
        <taxon>Pezizomycotina</taxon>
        <taxon>Sordariomycetes</taxon>
        <taxon>Sordariomycetidae</taxon>
        <taxon>Sordariales</taxon>
        <taxon>Podosporaceae</taxon>
        <taxon>Podospora</taxon>
    </lineage>
</organism>
<evidence type="ECO:0000313" key="3">
    <source>
        <dbReference type="Proteomes" id="UP001301958"/>
    </source>
</evidence>
<keyword evidence="3" id="KW-1185">Reference proteome</keyword>
<evidence type="ECO:0000313" key="2">
    <source>
        <dbReference type="EMBL" id="KAK4222892.1"/>
    </source>
</evidence>
<comment type="caution">
    <text evidence="2">The sequence shown here is derived from an EMBL/GenBank/DDBJ whole genome shotgun (WGS) entry which is preliminary data.</text>
</comment>
<keyword evidence="1" id="KW-0732">Signal</keyword>
<evidence type="ECO:0000256" key="1">
    <source>
        <dbReference type="SAM" id="SignalP"/>
    </source>
</evidence>
<dbReference type="EMBL" id="MU865449">
    <property type="protein sequence ID" value="KAK4222892.1"/>
    <property type="molecule type" value="Genomic_DNA"/>
</dbReference>
<evidence type="ECO:0008006" key="4">
    <source>
        <dbReference type="Google" id="ProtNLM"/>
    </source>
</evidence>
<reference evidence="2" key="1">
    <citation type="journal article" date="2023" name="Mol. Phylogenet. Evol.">
        <title>Genome-scale phylogeny and comparative genomics of the fungal order Sordariales.</title>
        <authorList>
            <person name="Hensen N."/>
            <person name="Bonometti L."/>
            <person name="Westerberg I."/>
            <person name="Brannstrom I.O."/>
            <person name="Guillou S."/>
            <person name="Cros-Aarteil S."/>
            <person name="Calhoun S."/>
            <person name="Haridas S."/>
            <person name="Kuo A."/>
            <person name="Mondo S."/>
            <person name="Pangilinan J."/>
            <person name="Riley R."/>
            <person name="LaButti K."/>
            <person name="Andreopoulos B."/>
            <person name="Lipzen A."/>
            <person name="Chen C."/>
            <person name="Yan M."/>
            <person name="Daum C."/>
            <person name="Ng V."/>
            <person name="Clum A."/>
            <person name="Steindorff A."/>
            <person name="Ohm R.A."/>
            <person name="Martin F."/>
            <person name="Silar P."/>
            <person name="Natvig D.O."/>
            <person name="Lalanne C."/>
            <person name="Gautier V."/>
            <person name="Ament-Velasquez S.L."/>
            <person name="Kruys A."/>
            <person name="Hutchinson M.I."/>
            <person name="Powell A.J."/>
            <person name="Barry K."/>
            <person name="Miller A.N."/>
            <person name="Grigoriev I.V."/>
            <person name="Debuchy R."/>
            <person name="Gladieux P."/>
            <person name="Hiltunen Thoren M."/>
            <person name="Johannesson H."/>
        </authorList>
    </citation>
    <scope>NUCLEOTIDE SEQUENCE</scope>
    <source>
        <strain evidence="2">CBS 990.96</strain>
    </source>
</reference>
<dbReference type="Proteomes" id="UP001301958">
    <property type="component" value="Unassembled WGS sequence"/>
</dbReference>
<name>A0AAN7BGC5_9PEZI</name>
<dbReference type="AlphaFoldDB" id="A0AAN7BGC5"/>
<feature type="chain" id="PRO_5043026940" description="IDI-2" evidence="1">
    <location>
        <begin position="21"/>
        <end position="137"/>
    </location>
</feature>
<proteinExistence type="predicted"/>
<sequence length="137" mass="14115">MKTNAIILTFLGLLAPTVFSSPAEVDVAASCGSLGVMNVNTSDLPAGVDPNNIRTCADHPVGSAHEVLEKRDCEYGAPVGCSGGYCWKQCGDEGSGQWCWTANNGGYGDWIKCSTSSQCNTNMACGIGDCSACGCSC</sequence>